<sequence>MRGANDDQATGRQLQTGSKAKVVQLDQCRAERLDESVSAVRHRLSELQRARVQAELSAGRLMRELAALQRELRDCRARMIQSGVID</sequence>
<dbReference type="EMBL" id="NRRY01000019">
    <property type="protein sequence ID" value="MBK1619305.1"/>
    <property type="molecule type" value="Genomic_DNA"/>
</dbReference>
<keyword evidence="3" id="KW-1185">Reference proteome</keyword>
<name>A0A9X1B4C1_9GAMM</name>
<dbReference type="AlphaFoldDB" id="A0A9X1B4C1"/>
<comment type="caution">
    <text evidence="2">The sequence shown here is derived from an EMBL/GenBank/DDBJ whole genome shotgun (WGS) entry which is preliminary data.</text>
</comment>
<dbReference type="Proteomes" id="UP001138768">
    <property type="component" value="Unassembled WGS sequence"/>
</dbReference>
<evidence type="ECO:0000313" key="2">
    <source>
        <dbReference type="EMBL" id="MBK1619305.1"/>
    </source>
</evidence>
<evidence type="ECO:0000256" key="1">
    <source>
        <dbReference type="SAM" id="Coils"/>
    </source>
</evidence>
<organism evidence="2 3">
    <name type="scientific">Lamprobacter modestohalophilus</name>
    <dbReference type="NCBI Taxonomy" id="1064514"/>
    <lineage>
        <taxon>Bacteria</taxon>
        <taxon>Pseudomonadati</taxon>
        <taxon>Pseudomonadota</taxon>
        <taxon>Gammaproteobacteria</taxon>
        <taxon>Chromatiales</taxon>
        <taxon>Chromatiaceae</taxon>
        <taxon>Lamprobacter</taxon>
    </lineage>
</organism>
<evidence type="ECO:0000313" key="3">
    <source>
        <dbReference type="Proteomes" id="UP001138768"/>
    </source>
</evidence>
<gene>
    <name evidence="2" type="ORF">CKO42_12830</name>
</gene>
<protein>
    <submittedName>
        <fullName evidence="2">Uncharacterized protein</fullName>
    </submittedName>
</protein>
<reference evidence="2 3" key="1">
    <citation type="journal article" date="2020" name="Microorganisms">
        <title>Osmotic Adaptation and Compatible Solute Biosynthesis of Phototrophic Bacteria as Revealed from Genome Analyses.</title>
        <authorList>
            <person name="Imhoff J.F."/>
            <person name="Rahn T."/>
            <person name="Kunzel S."/>
            <person name="Keller A."/>
            <person name="Neulinger S.C."/>
        </authorList>
    </citation>
    <scope>NUCLEOTIDE SEQUENCE [LARGE SCALE GENOMIC DNA]</scope>
    <source>
        <strain evidence="2 3">DSM 25653</strain>
    </source>
</reference>
<keyword evidence="1" id="KW-0175">Coiled coil</keyword>
<feature type="coiled-coil region" evidence="1">
    <location>
        <begin position="30"/>
        <end position="78"/>
    </location>
</feature>
<accession>A0A9X1B4C1</accession>
<proteinExistence type="predicted"/>